<feature type="domain" description="Spermatogenesis-associated protein 20-like TRX" evidence="1">
    <location>
        <begin position="6"/>
        <end position="160"/>
    </location>
</feature>
<dbReference type="InterPro" id="IPR008928">
    <property type="entry name" value="6-hairpin_glycosidase_sf"/>
</dbReference>
<dbReference type="EMBL" id="DQID01000035">
    <property type="protein sequence ID" value="HCT13467.1"/>
    <property type="molecule type" value="Genomic_DNA"/>
</dbReference>
<gene>
    <name evidence="2" type="ORF">DIW82_01370</name>
</gene>
<accession>A0A3D4SWS0</accession>
<comment type="caution">
    <text evidence="2">The sequence shown here is derived from an EMBL/GenBank/DDBJ whole genome shotgun (WGS) entry which is preliminary data.</text>
</comment>
<evidence type="ECO:0000313" key="3">
    <source>
        <dbReference type="Proteomes" id="UP000261739"/>
    </source>
</evidence>
<dbReference type="SUPFAM" id="SSF52833">
    <property type="entry name" value="Thioredoxin-like"/>
    <property type="match status" value="1"/>
</dbReference>
<dbReference type="PIRSF" id="PIRSF006402">
    <property type="entry name" value="UCP006402_thioredoxin"/>
    <property type="match status" value="1"/>
</dbReference>
<dbReference type="InterPro" id="IPR004879">
    <property type="entry name" value="Ssp411-like_TRX"/>
</dbReference>
<evidence type="ECO:0000259" key="1">
    <source>
        <dbReference type="Pfam" id="PF03190"/>
    </source>
</evidence>
<proteinExistence type="predicted"/>
<dbReference type="PANTHER" id="PTHR42899:SF1">
    <property type="entry name" value="SPERMATOGENESIS-ASSOCIATED PROTEIN 20"/>
    <property type="match status" value="1"/>
</dbReference>
<dbReference type="InterPro" id="IPR036249">
    <property type="entry name" value="Thioredoxin-like_sf"/>
</dbReference>
<dbReference type="GO" id="GO:0005975">
    <property type="term" value="P:carbohydrate metabolic process"/>
    <property type="evidence" value="ECO:0007669"/>
    <property type="project" value="InterPro"/>
</dbReference>
<dbReference type="CDD" id="cd02955">
    <property type="entry name" value="SSP411"/>
    <property type="match status" value="1"/>
</dbReference>
<dbReference type="AlphaFoldDB" id="A0A3D4SWS0"/>
<name>A0A3D4SWS0_9CORY</name>
<dbReference type="PANTHER" id="PTHR42899">
    <property type="entry name" value="SPERMATOGENESIS-ASSOCIATED PROTEIN 20"/>
    <property type="match status" value="1"/>
</dbReference>
<dbReference type="Pfam" id="PF03190">
    <property type="entry name" value="Thioredox_DsbH"/>
    <property type="match status" value="1"/>
</dbReference>
<evidence type="ECO:0000313" key="2">
    <source>
        <dbReference type="EMBL" id="HCT13467.1"/>
    </source>
</evidence>
<dbReference type="InterPro" id="IPR024705">
    <property type="entry name" value="Ssp411"/>
</dbReference>
<dbReference type="STRING" id="863239.GCA_000213935_02716"/>
<protein>
    <submittedName>
        <fullName evidence="2">Thioredoxin domain-containing protein</fullName>
    </submittedName>
</protein>
<dbReference type="SUPFAM" id="SSF48208">
    <property type="entry name" value="Six-hairpin glycosidases"/>
    <property type="match status" value="1"/>
</dbReference>
<dbReference type="Proteomes" id="UP000261739">
    <property type="component" value="Unassembled WGS sequence"/>
</dbReference>
<dbReference type="Gene3D" id="3.40.30.10">
    <property type="entry name" value="Glutaredoxin"/>
    <property type="match status" value="1"/>
</dbReference>
<organism evidence="2 3">
    <name type="scientific">Corynebacterium nuruki</name>
    <dbReference type="NCBI Taxonomy" id="1032851"/>
    <lineage>
        <taxon>Bacteria</taxon>
        <taxon>Bacillati</taxon>
        <taxon>Actinomycetota</taxon>
        <taxon>Actinomycetes</taxon>
        <taxon>Mycobacteriales</taxon>
        <taxon>Corynebacteriaceae</taxon>
        <taxon>Corynebacterium</taxon>
    </lineage>
</organism>
<sequence length="720" mass="76490">MTQPLNRLADSSSPYLRQHADNPVDWWPWGADAFAEARRRDVPVFLSIGYATCHWCHVMAGETFCDPATAAQINAGYVPVKVDREQLPGVDAVYLQATQALTGQGGWPMTVVTDADGRPFFAGTFFRRDQLRQLLTALTRVWTTDRAQVDGIAGKLTAALSAAAEEDRGSASWAAQDATTGLPARIVGAGAGVVEGAPTFPPSAALLGLVRAGETDRVRETLHAMLRGGLYDQLGGGFHRYCVDAAWQVPHFEKTLYDNALLLRAMAAYLADRPADLLVRRAAEKTVAFLTDDLGTTDGLFASGLDADTDGVEGLTYTWTPQQVREAMEAWRTRMPEELRREPAEAESDARYAMAAFGVTDDGDIDGRSVLTYRRDVGYSDGERGEDLAANEALPWEARGIIDDWKTGGDGGAAENLRMHRVRKALLAARRERPRPAVDDKTVTAWNAMAAVALTEAAAPLTGSSDSAGPAVTARLWDHAVLTDDDGTVLDVVRCTGEPASPGTLEDCAWLLLALVRAWECGGDDGSDDGREDSTVLAGRVSELIRYIQLVFSRTGDGHRGTWYDGADSVGGTGVRPREPYDGATPAAVGVLAEALSYAGARAGASGDADLRTLGGRWSAEARRILDAHTAVIERHLPSAGGWLCALTAHLAGPVTATVRGASDEQISELRAELGTSALIVRVEDGAELVGEAPGGAESAESAVAQICRAGVCGVAQPLP</sequence>
<reference evidence="2 3" key="1">
    <citation type="journal article" date="2018" name="Nat. Biotechnol.">
        <title>A standardized bacterial taxonomy based on genome phylogeny substantially revises the tree of life.</title>
        <authorList>
            <person name="Parks D.H."/>
            <person name="Chuvochina M."/>
            <person name="Waite D.W."/>
            <person name="Rinke C."/>
            <person name="Skarshewski A."/>
            <person name="Chaumeil P.A."/>
            <person name="Hugenholtz P."/>
        </authorList>
    </citation>
    <scope>NUCLEOTIDE SEQUENCE [LARGE SCALE GENOMIC DNA]</scope>
    <source>
        <strain evidence="2">UBA11247</strain>
    </source>
</reference>